<dbReference type="HOGENOM" id="CLU_604069_0_0_1"/>
<name>A0A074XUE0_AURPU</name>
<feature type="compositionally biased region" description="Basic and acidic residues" evidence="1">
    <location>
        <begin position="396"/>
        <end position="427"/>
    </location>
</feature>
<dbReference type="Proteomes" id="UP000030706">
    <property type="component" value="Unassembled WGS sequence"/>
</dbReference>
<dbReference type="AlphaFoldDB" id="A0A074XUE0"/>
<dbReference type="EMBL" id="KL584974">
    <property type="protein sequence ID" value="KEQ89198.1"/>
    <property type="molecule type" value="Genomic_DNA"/>
</dbReference>
<dbReference type="RefSeq" id="XP_029765385.1">
    <property type="nucleotide sequence ID" value="XM_029909535.1"/>
</dbReference>
<dbReference type="GeneID" id="40751841"/>
<evidence type="ECO:0000313" key="2">
    <source>
        <dbReference type="EMBL" id="KEQ89198.1"/>
    </source>
</evidence>
<organism evidence="2 3">
    <name type="scientific">Aureobasidium pullulans EXF-150</name>
    <dbReference type="NCBI Taxonomy" id="1043002"/>
    <lineage>
        <taxon>Eukaryota</taxon>
        <taxon>Fungi</taxon>
        <taxon>Dikarya</taxon>
        <taxon>Ascomycota</taxon>
        <taxon>Pezizomycotina</taxon>
        <taxon>Dothideomycetes</taxon>
        <taxon>Dothideomycetidae</taxon>
        <taxon>Dothideales</taxon>
        <taxon>Saccotheciaceae</taxon>
        <taxon>Aureobasidium</taxon>
    </lineage>
</organism>
<sequence length="453" mass="50123">MAEIIGIVAVGAVESTYQRVQQLTSRRAGGRNYDFGALEQEVHNVEQSLHNASELLSTTRGISETDFSLVFETYKSAIVQVTLLKQDLANVSLPILKRIGYKKRFNKALSDLTSVSDDVEDLCRILTMAYWDDVEPLPLPQHATLNKELSSSSVYQKAIPPKHSSPDGIFDSLDALEDEDDNVDDTGAGDHNLCSTSEDIISIAHSDHLSSGCRISSGSSTRLSVDEALGLVEPVEKDELASVLDADYRSTSTSYLSGSNILEGPGSAPHMYVKVSVRDGSGLSHHLDCLLDTGASVDCLIRRAETSLTLHTATNEKIECKLLFKGIWNFVDRKEEYTHLFRLVDGLPTDMVLSRHTIFQYGFLTQNPDLLLLGLTDNTTTKQELNVLGLAKISREQQKRQDQHKMEKALGNKEERARQKEQLKERLAQVMGTNQGPSVNQQQSASRRPHQGL</sequence>
<protein>
    <submittedName>
        <fullName evidence="2">Uncharacterized protein</fullName>
    </submittedName>
</protein>
<feature type="region of interest" description="Disordered" evidence="1">
    <location>
        <begin position="396"/>
        <end position="453"/>
    </location>
</feature>
<gene>
    <name evidence="2" type="ORF">M438DRAFT_401356</name>
</gene>
<evidence type="ECO:0000313" key="3">
    <source>
        <dbReference type="Proteomes" id="UP000030706"/>
    </source>
</evidence>
<reference evidence="2 3" key="1">
    <citation type="journal article" date="2014" name="BMC Genomics">
        <title>Genome sequencing of four Aureobasidium pullulans varieties: biotechnological potential, stress tolerance, and description of new species.</title>
        <authorList>
            <person name="Gostin Ar C."/>
            <person name="Ohm R.A."/>
            <person name="Kogej T."/>
            <person name="Sonjak S."/>
            <person name="Turk M."/>
            <person name="Zajc J."/>
            <person name="Zalar P."/>
            <person name="Grube M."/>
            <person name="Sun H."/>
            <person name="Han J."/>
            <person name="Sharma A."/>
            <person name="Chiniquy J."/>
            <person name="Ngan C.Y."/>
            <person name="Lipzen A."/>
            <person name="Barry K."/>
            <person name="Grigoriev I.V."/>
            <person name="Gunde-Cimerman N."/>
        </authorList>
    </citation>
    <scope>NUCLEOTIDE SEQUENCE [LARGE SCALE GENOMIC DNA]</scope>
    <source>
        <strain evidence="2 3">EXF-150</strain>
    </source>
</reference>
<keyword evidence="3" id="KW-1185">Reference proteome</keyword>
<proteinExistence type="predicted"/>
<evidence type="ECO:0000256" key="1">
    <source>
        <dbReference type="SAM" id="MobiDB-lite"/>
    </source>
</evidence>
<feature type="compositionally biased region" description="Polar residues" evidence="1">
    <location>
        <begin position="431"/>
        <end position="446"/>
    </location>
</feature>
<accession>A0A074XUE0</accession>